<evidence type="ECO:0000256" key="2">
    <source>
        <dbReference type="ARBA" id="ARBA00022723"/>
    </source>
</evidence>
<dbReference type="Proteomes" id="UP001174936">
    <property type="component" value="Unassembled WGS sequence"/>
</dbReference>
<comment type="similarity">
    <text evidence="1">Belongs to the Gfa family.</text>
</comment>
<dbReference type="SUPFAM" id="SSF51316">
    <property type="entry name" value="Mss4-like"/>
    <property type="match status" value="2"/>
</dbReference>
<gene>
    <name evidence="6" type="ORF">B0T16DRAFT_402523</name>
</gene>
<evidence type="ECO:0000259" key="5">
    <source>
        <dbReference type="PROSITE" id="PS51891"/>
    </source>
</evidence>
<keyword evidence="4" id="KW-0456">Lyase</keyword>
<dbReference type="Gene3D" id="3.90.1590.10">
    <property type="entry name" value="glutathione-dependent formaldehyde- activating enzyme (gfa)"/>
    <property type="match status" value="2"/>
</dbReference>
<dbReference type="InterPro" id="IPR006913">
    <property type="entry name" value="CENP-V/GFA"/>
</dbReference>
<reference evidence="6" key="1">
    <citation type="submission" date="2023-06" db="EMBL/GenBank/DDBJ databases">
        <title>Genome-scale phylogeny and comparative genomics of the fungal order Sordariales.</title>
        <authorList>
            <consortium name="Lawrence Berkeley National Laboratory"/>
            <person name="Hensen N."/>
            <person name="Bonometti L."/>
            <person name="Westerberg I."/>
            <person name="Brannstrom I.O."/>
            <person name="Guillou S."/>
            <person name="Cros-Aarteil S."/>
            <person name="Calhoun S."/>
            <person name="Haridas S."/>
            <person name="Kuo A."/>
            <person name="Mondo S."/>
            <person name="Pangilinan J."/>
            <person name="Riley R."/>
            <person name="Labutti K."/>
            <person name="Andreopoulos B."/>
            <person name="Lipzen A."/>
            <person name="Chen C."/>
            <person name="Yanf M."/>
            <person name="Daum C."/>
            <person name="Ng V."/>
            <person name="Clum A."/>
            <person name="Steindorff A."/>
            <person name="Ohm R."/>
            <person name="Martin F."/>
            <person name="Silar P."/>
            <person name="Natvig D."/>
            <person name="Lalanne C."/>
            <person name="Gautier V."/>
            <person name="Ament-Velasquez S.L."/>
            <person name="Kruys A."/>
            <person name="Hutchinson M.I."/>
            <person name="Powell A.J."/>
            <person name="Barry K."/>
            <person name="Miller A.N."/>
            <person name="Grigoriev I.V."/>
            <person name="Debuchy R."/>
            <person name="Gladieux P."/>
            <person name="Thoren M.H."/>
            <person name="Johannesson H."/>
        </authorList>
    </citation>
    <scope>NUCLEOTIDE SEQUENCE</scope>
    <source>
        <strain evidence="6">SMH2532-1</strain>
    </source>
</reference>
<dbReference type="PANTHER" id="PTHR33337">
    <property type="entry name" value="GFA DOMAIN-CONTAINING PROTEIN"/>
    <property type="match status" value="1"/>
</dbReference>
<evidence type="ECO:0000313" key="7">
    <source>
        <dbReference type="Proteomes" id="UP001174936"/>
    </source>
</evidence>
<keyword evidence="3" id="KW-0862">Zinc</keyword>
<proteinExistence type="inferred from homology"/>
<feature type="domain" description="CENP-V/GFA" evidence="5">
    <location>
        <begin position="8"/>
        <end position="113"/>
    </location>
</feature>
<dbReference type="Pfam" id="PF04828">
    <property type="entry name" value="GFA"/>
    <property type="match status" value="1"/>
</dbReference>
<sequence>MADDKISITAHCLCKAHSFTTTAPSSSLPLLASCCHCNSCRQTTGALYLPCTVWPNQSEDLSQLKRYPFSPNIDYYSCPTCSTHLFCKGTGPDDVPEVVTGSLVNSPNLIKYSHHGYVADTLDGGATVWFAKDDSGNPLPRWAGGRGKSEELFPTWPKFTAANLELKARPERTPLKCHCGGIDLVVHSAADLQGKPASELPWYVDPKTYRYFAATDVCDSCRLAYGVDVTNWTFVQLDHIEFPATEGGADRGTLPGSIAELKRAVVAEEKDPRLGKLAVYQSSSEVDRYFCSGCSAVVFYAVDVEGRKDMVDVAIGLLRHEDGARAEGLLTWNLGIVGWMDDTLGGYREGLARRVEQDAEEWRIARGYAKSWRRVMREEAARTS</sequence>
<protein>
    <submittedName>
        <fullName evidence="6">Mss4-like protein</fullName>
    </submittedName>
</protein>
<name>A0AA40D002_9PEZI</name>
<keyword evidence="2" id="KW-0479">Metal-binding</keyword>
<organism evidence="6 7">
    <name type="scientific">Cercophora newfieldiana</name>
    <dbReference type="NCBI Taxonomy" id="92897"/>
    <lineage>
        <taxon>Eukaryota</taxon>
        <taxon>Fungi</taxon>
        <taxon>Dikarya</taxon>
        <taxon>Ascomycota</taxon>
        <taxon>Pezizomycotina</taxon>
        <taxon>Sordariomycetes</taxon>
        <taxon>Sordariomycetidae</taxon>
        <taxon>Sordariales</taxon>
        <taxon>Lasiosphaeriaceae</taxon>
        <taxon>Cercophora</taxon>
    </lineage>
</organism>
<dbReference type="EMBL" id="JAULSV010000001">
    <property type="protein sequence ID" value="KAK0657771.1"/>
    <property type="molecule type" value="Genomic_DNA"/>
</dbReference>
<evidence type="ECO:0000313" key="6">
    <source>
        <dbReference type="EMBL" id="KAK0657771.1"/>
    </source>
</evidence>
<dbReference type="GO" id="GO:0046872">
    <property type="term" value="F:metal ion binding"/>
    <property type="evidence" value="ECO:0007669"/>
    <property type="project" value="UniProtKB-KW"/>
</dbReference>
<dbReference type="GO" id="GO:0016846">
    <property type="term" value="F:carbon-sulfur lyase activity"/>
    <property type="evidence" value="ECO:0007669"/>
    <property type="project" value="InterPro"/>
</dbReference>
<dbReference type="AlphaFoldDB" id="A0AA40D002"/>
<dbReference type="InterPro" id="IPR011057">
    <property type="entry name" value="Mss4-like_sf"/>
</dbReference>
<evidence type="ECO:0000256" key="3">
    <source>
        <dbReference type="ARBA" id="ARBA00022833"/>
    </source>
</evidence>
<keyword evidence="7" id="KW-1185">Reference proteome</keyword>
<evidence type="ECO:0000256" key="4">
    <source>
        <dbReference type="ARBA" id="ARBA00023239"/>
    </source>
</evidence>
<accession>A0AA40D002</accession>
<evidence type="ECO:0000256" key="1">
    <source>
        <dbReference type="ARBA" id="ARBA00005495"/>
    </source>
</evidence>
<dbReference type="PROSITE" id="PS51257">
    <property type="entry name" value="PROKAR_LIPOPROTEIN"/>
    <property type="match status" value="1"/>
</dbReference>
<comment type="caution">
    <text evidence="6">The sequence shown here is derived from an EMBL/GenBank/DDBJ whole genome shotgun (WGS) entry which is preliminary data.</text>
</comment>
<dbReference type="PANTHER" id="PTHR33337:SF40">
    <property type="entry name" value="CENP-V_GFA DOMAIN-CONTAINING PROTEIN-RELATED"/>
    <property type="match status" value="1"/>
</dbReference>
<dbReference type="PROSITE" id="PS51891">
    <property type="entry name" value="CENP_V_GFA"/>
    <property type="match status" value="1"/>
</dbReference>